<dbReference type="Proteomes" id="UP000030645">
    <property type="component" value="Unassembled WGS sequence"/>
</dbReference>
<evidence type="ECO:0000256" key="2">
    <source>
        <dbReference type="ARBA" id="ARBA00022737"/>
    </source>
</evidence>
<dbReference type="AlphaFoldDB" id="W9SYT3"/>
<name>W9SYT3_9ROSA</name>
<evidence type="ECO:0000256" key="1">
    <source>
        <dbReference type="ARBA" id="ARBA00022441"/>
    </source>
</evidence>
<sequence length="525" mass="58912">MSRSVHGYLVVTSARVVVAWLGCGWIRPGGRHSGCGWAFNVRGVAWWCFLIVESHGFSLCFGGASGWWSCVETVKDELNSSEVSPYNPDVIILGSAVISPLKKLVFDFDLHYYYYYFLFRRILITSQKGTFFSPMLEQKKLKQEIGLEETNEDFQTINDSNNSHKGKGSYYHSSREEPQDADYCSSKVPQLIDEVEAQILARVPRSEYGKFSLVNKRFLSLLKSGEIYKVRREFGFKEPTVFMLAAGQNWWAFDRHFNALRELPHLPGNYAFHNADKETLCVGKEDNGGCCIWRYNLVTNRWLKGPSMINSRNLFAWASCGAFGYVAGGLFEGEYLSSAERYNPESETWESLPDMHKKRGNCSGFYMDKKFYVIGGRNRVDGVLTCAEAYDVQSKTWQLIPNMLEGTVVMALRSPPLVAVVDDELYSLDPSLNQVKVYAKQAKSWRALGPVPVAAGSVGGWGVAFKSLGNELLVIGGNGDAFAEGLGVMYVCRPNPDAEVLNWRLLEYGGNRLNAFICNCAVMLT</sequence>
<keyword evidence="1" id="KW-0880">Kelch repeat</keyword>
<dbReference type="Pfam" id="PF01344">
    <property type="entry name" value="Kelch_1"/>
    <property type="match status" value="2"/>
</dbReference>
<keyword evidence="5" id="KW-1185">Reference proteome</keyword>
<dbReference type="GO" id="GO:0005634">
    <property type="term" value="C:nucleus"/>
    <property type="evidence" value="ECO:0007669"/>
    <property type="project" value="UniProtKB-ARBA"/>
</dbReference>
<proteinExistence type="predicted"/>
<dbReference type="PANTHER" id="PTHR46122:SF5">
    <property type="entry name" value="F-BOX DOMAIN-CONTAINING PROTEIN"/>
    <property type="match status" value="1"/>
</dbReference>
<dbReference type="Gene3D" id="2.120.10.80">
    <property type="entry name" value="Kelch-type beta propeller"/>
    <property type="match status" value="1"/>
</dbReference>
<reference evidence="5" key="1">
    <citation type="submission" date="2013-01" db="EMBL/GenBank/DDBJ databases">
        <title>Draft Genome Sequence of a Mulberry Tree, Morus notabilis C.K. Schneid.</title>
        <authorList>
            <person name="He N."/>
            <person name="Zhao S."/>
        </authorList>
    </citation>
    <scope>NUCLEOTIDE SEQUENCE</scope>
</reference>
<dbReference type="InterPro" id="IPR052439">
    <property type="entry name" value="F-box/Kelch-repeat"/>
</dbReference>
<evidence type="ECO:0000313" key="5">
    <source>
        <dbReference type="Proteomes" id="UP000030645"/>
    </source>
</evidence>
<dbReference type="InterPro" id="IPR006652">
    <property type="entry name" value="Kelch_1"/>
</dbReference>
<dbReference type="SMART" id="SM00612">
    <property type="entry name" value="Kelch"/>
    <property type="match status" value="2"/>
</dbReference>
<dbReference type="InterPro" id="IPR015915">
    <property type="entry name" value="Kelch-typ_b-propeller"/>
</dbReference>
<evidence type="ECO:0000313" key="4">
    <source>
        <dbReference type="EMBL" id="EXC33350.1"/>
    </source>
</evidence>
<feature type="region of interest" description="Disordered" evidence="3">
    <location>
        <begin position="154"/>
        <end position="177"/>
    </location>
</feature>
<organism evidence="4 5">
    <name type="scientific">Morus notabilis</name>
    <dbReference type="NCBI Taxonomy" id="981085"/>
    <lineage>
        <taxon>Eukaryota</taxon>
        <taxon>Viridiplantae</taxon>
        <taxon>Streptophyta</taxon>
        <taxon>Embryophyta</taxon>
        <taxon>Tracheophyta</taxon>
        <taxon>Spermatophyta</taxon>
        <taxon>Magnoliopsida</taxon>
        <taxon>eudicotyledons</taxon>
        <taxon>Gunneridae</taxon>
        <taxon>Pentapetalae</taxon>
        <taxon>rosids</taxon>
        <taxon>fabids</taxon>
        <taxon>Rosales</taxon>
        <taxon>Moraceae</taxon>
        <taxon>Moreae</taxon>
        <taxon>Morus</taxon>
    </lineage>
</organism>
<dbReference type="PANTHER" id="PTHR46122">
    <property type="entry name" value="GALACTOSE OXIDASE/KELCH REPEAT PROTEIN-RELATED"/>
    <property type="match status" value="1"/>
</dbReference>
<dbReference type="eggNOG" id="KOG1072">
    <property type="taxonomic scope" value="Eukaryota"/>
</dbReference>
<keyword evidence="2" id="KW-0677">Repeat</keyword>
<evidence type="ECO:0000256" key="3">
    <source>
        <dbReference type="SAM" id="MobiDB-lite"/>
    </source>
</evidence>
<dbReference type="SUPFAM" id="SSF117281">
    <property type="entry name" value="Kelch motif"/>
    <property type="match status" value="1"/>
</dbReference>
<dbReference type="EMBL" id="KE346338">
    <property type="protein sequence ID" value="EXC33350.1"/>
    <property type="molecule type" value="Genomic_DNA"/>
</dbReference>
<accession>W9SYT3</accession>
<protein>
    <submittedName>
        <fullName evidence="4">F-box/kelch-repeat protein</fullName>
    </submittedName>
</protein>
<gene>
    <name evidence="4" type="ORF">L484_010759</name>
</gene>
<feature type="compositionally biased region" description="Polar residues" evidence="3">
    <location>
        <begin position="154"/>
        <end position="163"/>
    </location>
</feature>